<dbReference type="InterPro" id="IPR009001">
    <property type="entry name" value="Transl_elong_EF1A/Init_IF2_C"/>
</dbReference>
<dbReference type="GO" id="GO:0005737">
    <property type="term" value="C:cytoplasm"/>
    <property type="evidence" value="ECO:0007669"/>
    <property type="project" value="UniProtKB-SubCell"/>
</dbReference>
<dbReference type="SUPFAM" id="SSF50447">
    <property type="entry name" value="Translation proteins"/>
    <property type="match status" value="1"/>
</dbReference>
<proteinExistence type="predicted"/>
<name>A0A5K1IRB0_9ACTN</name>
<sequence>MSEVQALVECPVIVGTAGHVDHGKSALIEALTGKNPDRLEVERRRGMTVELGFGELSLPSGKIVGLVDVPGHAHYLRAMVQGATGIDVAVLVVSAVEGVMPQTREHVHVLELLGVTHMVVALTMCDLADSEMIELAELDVDDFLSGTVFADAPIVPVSSKTGAGIDDLLAALDGQVAACWDSCRARAEFSDAAPRLPIDRCFTIKGAGTVVTGTLHDAPVAVGDELVALPSRTVCRVRGIQVHGDTPRALPGQRVALNLVGDGVAALDRGEMLGVADRFGLTLRFMMTFTYLGREGAKPRVLESGARVHVMAGTAEVVGRIMFMEGEAPMAVGETRVVQVRLEEPLPLRAGDHAVVLSYSPVMLIGGGRVLLSRCRRSRELTEGERVLYAALESGDIAGGVGAWLALQTLPVTAIDVAEALDLGVGEVDAALRGLVAQGSVRKLAVGDAGLLADAVVLDAAMDALAATLSAMHAAAPKETGFTPGAVAHAAWPAADEGVAAALIAEGCSRGVCAAEGAEVFDPHSAAAAARVVREACERIVALLDEAGLDAPALPEVGEQLQLGRDTMTRALRELSLNRSIVKVERDVALSAAAEAHARELVAAAIADAGGAATTSVLREALGVSRKRAISILEHLDAVRFTVLDKEVGGLRSLR</sequence>
<dbReference type="SUPFAM" id="SSF50465">
    <property type="entry name" value="EF-Tu/eEF-1alpha/eIF2-gamma C-terminal domain"/>
    <property type="match status" value="1"/>
</dbReference>
<dbReference type="InterPro" id="IPR036390">
    <property type="entry name" value="WH_DNA-bd_sf"/>
</dbReference>
<feature type="domain" description="Tr-type G" evidence="6">
    <location>
        <begin position="9"/>
        <end position="186"/>
    </location>
</feature>
<dbReference type="InterPro" id="IPR050055">
    <property type="entry name" value="EF-Tu_GTPase"/>
</dbReference>
<dbReference type="PRINTS" id="PR00315">
    <property type="entry name" value="ELONGATNFCT"/>
</dbReference>
<dbReference type="InterPro" id="IPR009000">
    <property type="entry name" value="Transl_B-barrel_sf"/>
</dbReference>
<keyword evidence="4" id="KW-0648">Protein biosynthesis</keyword>
<evidence type="ECO:0000313" key="8">
    <source>
        <dbReference type="Proteomes" id="UP000361836"/>
    </source>
</evidence>
<evidence type="ECO:0000256" key="4">
    <source>
        <dbReference type="ARBA" id="ARBA00022917"/>
    </source>
</evidence>
<dbReference type="InterPro" id="IPR005225">
    <property type="entry name" value="Small_GTP-bd"/>
</dbReference>
<protein>
    <submittedName>
        <fullName evidence="7">Selenocysteine-specific elongation factor</fullName>
    </submittedName>
</protein>
<dbReference type="Gene3D" id="1.10.10.10">
    <property type="entry name" value="Winged helix-like DNA-binding domain superfamily/Winged helix DNA-binding domain"/>
    <property type="match status" value="1"/>
</dbReference>
<dbReference type="Proteomes" id="UP000361836">
    <property type="component" value="Unassembled WGS sequence"/>
</dbReference>
<dbReference type="Gene3D" id="3.40.50.300">
    <property type="entry name" value="P-loop containing nucleotide triphosphate hydrolases"/>
    <property type="match status" value="1"/>
</dbReference>
<dbReference type="InterPro" id="IPR015191">
    <property type="entry name" value="SelB_WHD4"/>
</dbReference>
<dbReference type="AlphaFoldDB" id="A0A5K1IRB0"/>
<reference evidence="7 8" key="1">
    <citation type="submission" date="2019-10" db="EMBL/GenBank/DDBJ databases">
        <authorList>
            <person name="Wolf R A."/>
        </authorList>
    </citation>
    <scope>NUCLEOTIDE SEQUENCE [LARGE SCALE GENOMIC DNA]</scope>
    <source>
        <strain evidence="7">Collinsella_aerofaciens_MC2</strain>
    </source>
</reference>
<dbReference type="NCBIfam" id="TIGR00475">
    <property type="entry name" value="selB"/>
    <property type="match status" value="1"/>
</dbReference>
<dbReference type="GO" id="GO:0003924">
    <property type="term" value="F:GTPase activity"/>
    <property type="evidence" value="ECO:0007669"/>
    <property type="project" value="InterPro"/>
</dbReference>
<keyword evidence="3" id="KW-0547">Nucleotide-binding</keyword>
<keyword evidence="2" id="KW-0963">Cytoplasm</keyword>
<dbReference type="EMBL" id="CABWIE010000008">
    <property type="protein sequence ID" value="VWL90798.1"/>
    <property type="molecule type" value="Genomic_DNA"/>
</dbReference>
<gene>
    <name evidence="7" type="primary">selB</name>
    <name evidence="7" type="ORF">KCJAJFAP_01902</name>
</gene>
<evidence type="ECO:0000256" key="1">
    <source>
        <dbReference type="ARBA" id="ARBA00004496"/>
    </source>
</evidence>
<dbReference type="GO" id="GO:0003746">
    <property type="term" value="F:translation elongation factor activity"/>
    <property type="evidence" value="ECO:0007669"/>
    <property type="project" value="UniProtKB-KW"/>
</dbReference>
<dbReference type="NCBIfam" id="TIGR00231">
    <property type="entry name" value="small_GTP"/>
    <property type="match status" value="1"/>
</dbReference>
<dbReference type="SUPFAM" id="SSF52540">
    <property type="entry name" value="P-loop containing nucleoside triphosphate hydrolases"/>
    <property type="match status" value="1"/>
</dbReference>
<dbReference type="InterPro" id="IPR036388">
    <property type="entry name" value="WH-like_DNA-bd_sf"/>
</dbReference>
<evidence type="ECO:0000256" key="5">
    <source>
        <dbReference type="ARBA" id="ARBA00023134"/>
    </source>
</evidence>
<evidence type="ECO:0000256" key="3">
    <source>
        <dbReference type="ARBA" id="ARBA00022741"/>
    </source>
</evidence>
<dbReference type="CDD" id="cd15491">
    <property type="entry name" value="selB_III"/>
    <property type="match status" value="1"/>
</dbReference>
<dbReference type="GO" id="GO:0005525">
    <property type="term" value="F:GTP binding"/>
    <property type="evidence" value="ECO:0007669"/>
    <property type="project" value="UniProtKB-KW"/>
</dbReference>
<dbReference type="Gene3D" id="1.10.10.2770">
    <property type="match status" value="1"/>
</dbReference>
<evidence type="ECO:0000313" key="7">
    <source>
        <dbReference type="EMBL" id="VWL90798.1"/>
    </source>
</evidence>
<keyword evidence="5" id="KW-0342">GTP-binding</keyword>
<dbReference type="InterPro" id="IPR057335">
    <property type="entry name" value="Beta-barrel_SelB"/>
</dbReference>
<dbReference type="Pfam" id="PF25461">
    <property type="entry name" value="Beta-barrel_SelB"/>
    <property type="match status" value="1"/>
</dbReference>
<dbReference type="GO" id="GO:0003723">
    <property type="term" value="F:RNA binding"/>
    <property type="evidence" value="ECO:0007669"/>
    <property type="project" value="InterPro"/>
</dbReference>
<accession>A0A5K1IRB0</accession>
<dbReference type="CDD" id="cd04171">
    <property type="entry name" value="SelB"/>
    <property type="match status" value="1"/>
</dbReference>
<dbReference type="Pfam" id="PF00009">
    <property type="entry name" value="GTP_EFTU"/>
    <property type="match status" value="1"/>
</dbReference>
<dbReference type="Gene3D" id="2.40.30.10">
    <property type="entry name" value="Translation factors"/>
    <property type="match status" value="1"/>
</dbReference>
<keyword evidence="7" id="KW-0251">Elongation factor</keyword>
<dbReference type="SUPFAM" id="SSF46785">
    <property type="entry name" value="Winged helix' DNA-binding domain"/>
    <property type="match status" value="1"/>
</dbReference>
<dbReference type="InterPro" id="IPR000795">
    <property type="entry name" value="T_Tr_GTP-bd_dom"/>
</dbReference>
<dbReference type="PANTHER" id="PTHR43721">
    <property type="entry name" value="ELONGATION FACTOR TU-RELATED"/>
    <property type="match status" value="1"/>
</dbReference>
<dbReference type="GO" id="GO:0001514">
    <property type="term" value="P:selenocysteine incorporation"/>
    <property type="evidence" value="ECO:0007669"/>
    <property type="project" value="InterPro"/>
</dbReference>
<organism evidence="7 8">
    <name type="scientific">Collinsella aerofaciens</name>
    <dbReference type="NCBI Taxonomy" id="74426"/>
    <lineage>
        <taxon>Bacteria</taxon>
        <taxon>Bacillati</taxon>
        <taxon>Actinomycetota</taxon>
        <taxon>Coriobacteriia</taxon>
        <taxon>Coriobacteriales</taxon>
        <taxon>Coriobacteriaceae</taxon>
        <taxon>Collinsella</taxon>
    </lineage>
</organism>
<dbReference type="PANTHER" id="PTHR43721:SF22">
    <property type="entry name" value="ELONGATION FACTOR TU, MITOCHONDRIAL"/>
    <property type="match status" value="1"/>
</dbReference>
<evidence type="ECO:0000259" key="6">
    <source>
        <dbReference type="PROSITE" id="PS51722"/>
    </source>
</evidence>
<evidence type="ECO:0000256" key="2">
    <source>
        <dbReference type="ARBA" id="ARBA00022490"/>
    </source>
</evidence>
<dbReference type="RefSeq" id="WP_152076090.1">
    <property type="nucleotide sequence ID" value="NZ_CAAKNU010000007.1"/>
</dbReference>
<dbReference type="PROSITE" id="PS51722">
    <property type="entry name" value="G_TR_2"/>
    <property type="match status" value="1"/>
</dbReference>
<comment type="subcellular location">
    <subcellularLocation>
        <location evidence="1">Cytoplasm</location>
    </subcellularLocation>
</comment>
<keyword evidence="8" id="KW-1185">Reference proteome</keyword>
<dbReference type="InterPro" id="IPR027417">
    <property type="entry name" value="P-loop_NTPase"/>
</dbReference>
<dbReference type="InterPro" id="IPR004535">
    <property type="entry name" value="Transl_elong_SelB"/>
</dbReference>
<dbReference type="Pfam" id="PF09107">
    <property type="entry name" value="WHD_3rd_SelB"/>
    <property type="match status" value="1"/>
</dbReference>